<dbReference type="Gene3D" id="3.40.50.620">
    <property type="entry name" value="HUPs"/>
    <property type="match status" value="1"/>
</dbReference>
<accession>A0A0M2SUI3</accession>
<dbReference type="InterPro" id="IPR011063">
    <property type="entry name" value="TilS/TtcA_N"/>
</dbReference>
<evidence type="ECO:0000259" key="9">
    <source>
        <dbReference type="SMART" id="SM00977"/>
    </source>
</evidence>
<dbReference type="InterPro" id="IPR015262">
    <property type="entry name" value="tRNA_Ile_lys_synt_subst-bd"/>
</dbReference>
<evidence type="ECO:0000256" key="7">
    <source>
        <dbReference type="ARBA" id="ARBA00048539"/>
    </source>
</evidence>
<comment type="caution">
    <text evidence="10">The sequence shown here is derived from an EMBL/GenBank/DDBJ whole genome shotgun (WGS) entry which is preliminary data.</text>
</comment>
<dbReference type="PATRIC" id="fig|1408103.3.peg.3996"/>
<dbReference type="Pfam" id="PF01171">
    <property type="entry name" value="ATP_bind_3"/>
    <property type="match status" value="1"/>
</dbReference>
<evidence type="ECO:0000256" key="4">
    <source>
        <dbReference type="ARBA" id="ARBA00022694"/>
    </source>
</evidence>
<feature type="domain" description="Lysidine-tRNA(Ile) synthetase C-terminal" evidence="9">
    <location>
        <begin position="383"/>
        <end position="456"/>
    </location>
</feature>
<dbReference type="Pfam" id="PF11734">
    <property type="entry name" value="TilS_C"/>
    <property type="match status" value="1"/>
</dbReference>
<reference evidence="10 11" key="1">
    <citation type="submission" date="2015-04" db="EMBL/GenBank/DDBJ databases">
        <title>Taxonomic description and genome sequence of Bacillus campisalis sp. nov., a novel member of the genus Bacillus isolated from solar saltern.</title>
        <authorList>
            <person name="Mathan Kumar R."/>
            <person name="Kaur G."/>
            <person name="Kumar A."/>
            <person name="Singh N.K."/>
            <person name="Kaur N."/>
            <person name="Kumar N."/>
            <person name="Mayilraj S."/>
        </authorList>
    </citation>
    <scope>NUCLEOTIDE SEQUENCE [LARGE SCALE GENOMIC DNA]</scope>
    <source>
        <strain evidence="10 11">SA2-6</strain>
    </source>
</reference>
<dbReference type="GO" id="GO:0006400">
    <property type="term" value="P:tRNA modification"/>
    <property type="evidence" value="ECO:0007669"/>
    <property type="project" value="UniProtKB-UniRule"/>
</dbReference>
<organism evidence="10 11">
    <name type="scientific">Mesobacillus campisalis</name>
    <dbReference type="NCBI Taxonomy" id="1408103"/>
    <lineage>
        <taxon>Bacteria</taxon>
        <taxon>Bacillati</taxon>
        <taxon>Bacillota</taxon>
        <taxon>Bacilli</taxon>
        <taxon>Bacillales</taxon>
        <taxon>Bacillaceae</taxon>
        <taxon>Mesobacillus</taxon>
    </lineage>
</organism>
<keyword evidence="2 8" id="KW-0963">Cytoplasm</keyword>
<evidence type="ECO:0000256" key="8">
    <source>
        <dbReference type="HAMAP-Rule" id="MF_01161"/>
    </source>
</evidence>
<dbReference type="NCBIfam" id="TIGR02432">
    <property type="entry name" value="lysidine_TilS_N"/>
    <property type="match status" value="1"/>
</dbReference>
<proteinExistence type="inferred from homology"/>
<comment type="catalytic activity">
    <reaction evidence="7 8">
        <text>cytidine(34) in tRNA(Ile2) + L-lysine + ATP = lysidine(34) in tRNA(Ile2) + AMP + diphosphate + H(+)</text>
        <dbReference type="Rhea" id="RHEA:43744"/>
        <dbReference type="Rhea" id="RHEA-COMP:10625"/>
        <dbReference type="Rhea" id="RHEA-COMP:10670"/>
        <dbReference type="ChEBI" id="CHEBI:15378"/>
        <dbReference type="ChEBI" id="CHEBI:30616"/>
        <dbReference type="ChEBI" id="CHEBI:32551"/>
        <dbReference type="ChEBI" id="CHEBI:33019"/>
        <dbReference type="ChEBI" id="CHEBI:82748"/>
        <dbReference type="ChEBI" id="CHEBI:83665"/>
        <dbReference type="ChEBI" id="CHEBI:456215"/>
        <dbReference type="EC" id="6.3.4.19"/>
    </reaction>
</comment>
<keyword evidence="6 8" id="KW-0067">ATP-binding</keyword>
<evidence type="ECO:0000256" key="5">
    <source>
        <dbReference type="ARBA" id="ARBA00022741"/>
    </source>
</evidence>
<dbReference type="InterPro" id="IPR012796">
    <property type="entry name" value="Lysidine-tRNA-synth_C"/>
</dbReference>
<evidence type="ECO:0000256" key="3">
    <source>
        <dbReference type="ARBA" id="ARBA00022598"/>
    </source>
</evidence>
<keyword evidence="3 8" id="KW-0436">Ligase</keyword>
<evidence type="ECO:0000313" key="10">
    <source>
        <dbReference type="EMBL" id="KKK36652.1"/>
    </source>
</evidence>
<dbReference type="CDD" id="cd01992">
    <property type="entry name" value="TilS_N"/>
    <property type="match status" value="1"/>
</dbReference>
<dbReference type="Pfam" id="PF09179">
    <property type="entry name" value="TilS"/>
    <property type="match status" value="1"/>
</dbReference>
<dbReference type="RefSeq" id="WP_046525161.1">
    <property type="nucleotide sequence ID" value="NZ_LAYY01000025.1"/>
</dbReference>
<dbReference type="GO" id="GO:0005737">
    <property type="term" value="C:cytoplasm"/>
    <property type="evidence" value="ECO:0007669"/>
    <property type="project" value="UniProtKB-SubCell"/>
</dbReference>
<dbReference type="InterPro" id="IPR012094">
    <property type="entry name" value="tRNA_Ile_lys_synt"/>
</dbReference>
<dbReference type="InterPro" id="IPR012795">
    <property type="entry name" value="tRNA_Ile_lys_synt_N"/>
</dbReference>
<gene>
    <name evidence="8" type="primary">tilS</name>
    <name evidence="10" type="ORF">WQ57_18030</name>
</gene>
<name>A0A0M2SUI3_9BACI</name>
<evidence type="ECO:0000256" key="1">
    <source>
        <dbReference type="ARBA" id="ARBA00004496"/>
    </source>
</evidence>
<dbReference type="OrthoDB" id="9807403at2"/>
<comment type="similarity">
    <text evidence="8">Belongs to the tRNA(Ile)-lysidine synthase family.</text>
</comment>
<dbReference type="HAMAP" id="MF_01161">
    <property type="entry name" value="tRNA_Ile_lys_synt"/>
    <property type="match status" value="1"/>
</dbReference>
<dbReference type="Gene3D" id="3.30.465.60">
    <property type="match status" value="1"/>
</dbReference>
<dbReference type="NCBIfam" id="TIGR02433">
    <property type="entry name" value="lysidine_TilS_C"/>
    <property type="match status" value="1"/>
</dbReference>
<keyword evidence="4 8" id="KW-0819">tRNA processing</keyword>
<dbReference type="InterPro" id="IPR014729">
    <property type="entry name" value="Rossmann-like_a/b/a_fold"/>
</dbReference>
<dbReference type="SMART" id="SM00977">
    <property type="entry name" value="TilS_C"/>
    <property type="match status" value="1"/>
</dbReference>
<comment type="subcellular location">
    <subcellularLocation>
        <location evidence="1 8">Cytoplasm</location>
    </subcellularLocation>
</comment>
<dbReference type="EC" id="6.3.4.19" evidence="8"/>
<comment type="domain">
    <text evidence="8">The N-terminal region contains the highly conserved SGGXDS motif, predicted to be a P-loop motif involved in ATP binding.</text>
</comment>
<dbReference type="GO" id="GO:0032267">
    <property type="term" value="F:tRNA(Ile)-lysidine synthase activity"/>
    <property type="evidence" value="ECO:0007669"/>
    <property type="project" value="UniProtKB-EC"/>
</dbReference>
<comment type="function">
    <text evidence="8">Ligates lysine onto the cytidine present at position 34 of the AUA codon-specific tRNA(Ile) that contains the anticodon CAU, in an ATP-dependent manner. Cytidine is converted to lysidine, thus changing the amino acid specificity of the tRNA from methionine to isoleucine.</text>
</comment>
<dbReference type="PANTHER" id="PTHR43033:SF1">
    <property type="entry name" value="TRNA(ILE)-LYSIDINE SYNTHASE-RELATED"/>
    <property type="match status" value="1"/>
</dbReference>
<dbReference type="SUPFAM" id="SSF52402">
    <property type="entry name" value="Adenine nucleotide alpha hydrolases-like"/>
    <property type="match status" value="1"/>
</dbReference>
<dbReference type="SUPFAM" id="SSF82829">
    <property type="entry name" value="MesJ substrate recognition domain-like"/>
    <property type="match status" value="1"/>
</dbReference>
<dbReference type="AlphaFoldDB" id="A0A0M2SUI3"/>
<protein>
    <recommendedName>
        <fullName evidence="8">tRNA(Ile)-lysidine synthase</fullName>
        <ecNumber evidence="8">6.3.4.19</ecNumber>
    </recommendedName>
    <alternativeName>
        <fullName evidence="8">tRNA(Ile)-2-lysyl-cytidine synthase</fullName>
    </alternativeName>
    <alternativeName>
        <fullName evidence="8">tRNA(Ile)-lysidine synthetase</fullName>
    </alternativeName>
</protein>
<dbReference type="EMBL" id="LAYY01000025">
    <property type="protein sequence ID" value="KKK36652.1"/>
    <property type="molecule type" value="Genomic_DNA"/>
</dbReference>
<evidence type="ECO:0000256" key="6">
    <source>
        <dbReference type="ARBA" id="ARBA00022840"/>
    </source>
</evidence>
<dbReference type="Proteomes" id="UP000034166">
    <property type="component" value="Unassembled WGS sequence"/>
</dbReference>
<keyword evidence="5 8" id="KW-0547">Nucleotide-binding</keyword>
<dbReference type="PANTHER" id="PTHR43033">
    <property type="entry name" value="TRNA(ILE)-LYSIDINE SYNTHASE-RELATED"/>
    <property type="match status" value="1"/>
</dbReference>
<evidence type="ECO:0000256" key="2">
    <source>
        <dbReference type="ARBA" id="ARBA00022490"/>
    </source>
</evidence>
<dbReference type="GO" id="GO:0005524">
    <property type="term" value="F:ATP binding"/>
    <property type="evidence" value="ECO:0007669"/>
    <property type="project" value="UniProtKB-UniRule"/>
</dbReference>
<keyword evidence="11" id="KW-1185">Reference proteome</keyword>
<dbReference type="SUPFAM" id="SSF56037">
    <property type="entry name" value="PheT/TilS domain"/>
    <property type="match status" value="1"/>
</dbReference>
<sequence>MIEQKVKSFLERHSFPLKGKRIAVGVSGGPDSLALLHFLWEWQEHFDLHLMALHMDHMFRGEESYQEALFVQNFCQERNIPFEMFRSNVPRYIKETGKNPQLAARERRYSFFEEMIIKHDLQCLALGHHGDDQIETVLMRLTRGSTGKARAGIPFTRKLGKGMIFRPFLCLSRKEIEEYCELHQLEPRRDPSNMKEVYSRNRFRGSVLPFLHQENPLVHEHFQRFSEELESDEHYLAELTGAKMNKVMKKTEEEVTLDIGPFLEMPMPLQRRGIKLILNYLYEEHPSSLSAVHIESIFSIIRNPHPSGTLDFPNGLKITRSYGNCFFQLHPAEWKPFYVELHGPGLVQLPGGGRIEAFWQSEPFDPVDTGSFLVDVRETGFPLIVRTRKPGDRMTLKGMAGTKKLKDIFIDKKIPVSERDRWPVVTDRNGRILWLPGLKKSSHLPDGAETEEVIKLIYRQ</sequence>
<feature type="binding site" evidence="8">
    <location>
        <begin position="27"/>
        <end position="32"/>
    </location>
    <ligand>
        <name>ATP</name>
        <dbReference type="ChEBI" id="CHEBI:30616"/>
    </ligand>
</feature>
<evidence type="ECO:0000313" key="11">
    <source>
        <dbReference type="Proteomes" id="UP000034166"/>
    </source>
</evidence>